<dbReference type="InterPro" id="IPR030390">
    <property type="entry name" value="MeTrfase_TrmA_AS"/>
</dbReference>
<evidence type="ECO:0000256" key="1">
    <source>
        <dbReference type="ARBA" id="ARBA00022603"/>
    </source>
</evidence>
<dbReference type="GO" id="GO:0070041">
    <property type="term" value="F:rRNA (uridine-C5-)-methyltransferase activity"/>
    <property type="evidence" value="ECO:0007669"/>
    <property type="project" value="TreeGrafter"/>
</dbReference>
<evidence type="ECO:0000313" key="6">
    <source>
        <dbReference type="EMBL" id="HIU59759.1"/>
    </source>
</evidence>
<evidence type="ECO:0000256" key="2">
    <source>
        <dbReference type="ARBA" id="ARBA00022679"/>
    </source>
</evidence>
<name>A0A9D1MGP7_9FIRM</name>
<dbReference type="SUPFAM" id="SSF53335">
    <property type="entry name" value="S-adenosyl-L-methionine-dependent methyltransferases"/>
    <property type="match status" value="1"/>
</dbReference>
<accession>A0A9D1MGP7</accession>
<feature type="non-terminal residue" evidence="6">
    <location>
        <position position="1"/>
    </location>
</feature>
<dbReference type="InterPro" id="IPR010280">
    <property type="entry name" value="U5_MeTrfase_fam"/>
</dbReference>
<keyword evidence="3 4" id="KW-0949">S-adenosyl-L-methionine</keyword>
<sequence length="376" mass="42061">GVCGGCDYMHLNYAAELKYKHLALRRTLSKAGIDTEIDDIVPSDNEFGYRNKAQPVFSEKDGKIVLGFYKERTRTVKPIDHCILHPDWLKDIISEVTDWANEFKLSAYSYDAHKGLLRHLAVRELGGVMQVTVVATSERIPGIKELQDRLLKLYPNLSFGISVNTSTGAKIFGDKYVYLRESGPIEIDGITFPLHPYSFFQINDNVRKKVYSTLVELLKPGKDLIFIDLYAGIGLTGIPFAKAGGDVVNVEIIPEATADSEKLYRENGLSAECVTMDAAKALPELIKRFKDSKKRLTIYLDPPRKGVSHEVVERLNALAAERDFTLAYLSCNPATLARDIAALTAFTAVSPIRPFDMFPKTANLETLALLKRKEER</sequence>
<dbReference type="Gene3D" id="3.40.50.150">
    <property type="entry name" value="Vaccinia Virus protein VP39"/>
    <property type="match status" value="1"/>
</dbReference>
<dbReference type="GO" id="GO:0070475">
    <property type="term" value="P:rRNA base methylation"/>
    <property type="evidence" value="ECO:0007669"/>
    <property type="project" value="TreeGrafter"/>
</dbReference>
<dbReference type="Proteomes" id="UP000824094">
    <property type="component" value="Unassembled WGS sequence"/>
</dbReference>
<dbReference type="Gene3D" id="2.40.50.1070">
    <property type="match status" value="1"/>
</dbReference>
<evidence type="ECO:0000256" key="3">
    <source>
        <dbReference type="ARBA" id="ARBA00022691"/>
    </source>
</evidence>
<dbReference type="PROSITE" id="PS51687">
    <property type="entry name" value="SAM_MT_RNA_M5U"/>
    <property type="match status" value="1"/>
</dbReference>
<protein>
    <submittedName>
        <fullName evidence="6">23S rRNA (Uracil(1939)-C(5))-methyltransferase RlmD</fullName>
        <ecNumber evidence="6">2.1.1.190</ecNumber>
    </submittedName>
</protein>
<dbReference type="InterPro" id="IPR029063">
    <property type="entry name" value="SAM-dependent_MTases_sf"/>
</dbReference>
<gene>
    <name evidence="6" type="primary">rlmD</name>
    <name evidence="6" type="ORF">IAB05_00035</name>
</gene>
<keyword evidence="1 4" id="KW-0489">Methyltransferase</keyword>
<reference evidence="6" key="2">
    <citation type="journal article" date="2021" name="PeerJ">
        <title>Extensive microbial diversity within the chicken gut microbiome revealed by metagenomics and culture.</title>
        <authorList>
            <person name="Gilroy R."/>
            <person name="Ravi A."/>
            <person name="Getino M."/>
            <person name="Pursley I."/>
            <person name="Horton D.L."/>
            <person name="Alikhan N.F."/>
            <person name="Baker D."/>
            <person name="Gharbi K."/>
            <person name="Hall N."/>
            <person name="Watson M."/>
            <person name="Adriaenssens E.M."/>
            <person name="Foster-Nyarko E."/>
            <person name="Jarju S."/>
            <person name="Secka A."/>
            <person name="Antonio M."/>
            <person name="Oren A."/>
            <person name="Chaudhuri R.R."/>
            <person name="La Ragione R."/>
            <person name="Hildebrand F."/>
            <person name="Pallen M.J."/>
        </authorList>
    </citation>
    <scope>NUCLEOTIDE SEQUENCE</scope>
    <source>
        <strain evidence="6">18911</strain>
    </source>
</reference>
<dbReference type="PROSITE" id="PS01230">
    <property type="entry name" value="TRMA_1"/>
    <property type="match status" value="1"/>
</dbReference>
<dbReference type="PANTHER" id="PTHR11061:SF30">
    <property type="entry name" value="TRNA (URACIL(54)-C(5))-METHYLTRANSFERASE"/>
    <property type="match status" value="1"/>
</dbReference>
<evidence type="ECO:0000256" key="5">
    <source>
        <dbReference type="PROSITE-ProRule" id="PRU10015"/>
    </source>
</evidence>
<feature type="active site" evidence="5">
    <location>
        <position position="331"/>
    </location>
</feature>
<comment type="caution">
    <text evidence="6">The sequence shown here is derived from an EMBL/GenBank/DDBJ whole genome shotgun (WGS) entry which is preliminary data.</text>
</comment>
<evidence type="ECO:0000256" key="4">
    <source>
        <dbReference type="PROSITE-ProRule" id="PRU01024"/>
    </source>
</evidence>
<keyword evidence="2 4" id="KW-0808">Transferase</keyword>
<dbReference type="EMBL" id="DVNF01000001">
    <property type="protein sequence ID" value="HIU59759.1"/>
    <property type="molecule type" value="Genomic_DNA"/>
</dbReference>
<feature type="binding site" evidence="4">
    <location>
        <position position="201"/>
    </location>
    <ligand>
        <name>S-adenosyl-L-methionine</name>
        <dbReference type="ChEBI" id="CHEBI:59789"/>
    </ligand>
</feature>
<proteinExistence type="inferred from homology"/>
<organism evidence="6 7">
    <name type="scientific">Candidatus Stercoripulliclostridium merdigallinarum</name>
    <dbReference type="NCBI Taxonomy" id="2840951"/>
    <lineage>
        <taxon>Bacteria</taxon>
        <taxon>Bacillati</taxon>
        <taxon>Bacillota</taxon>
        <taxon>Clostridia</taxon>
        <taxon>Eubacteriales</taxon>
        <taxon>Candidatus Stercoripulliclostridium</taxon>
    </lineage>
</organism>
<reference evidence="6" key="1">
    <citation type="submission" date="2020-10" db="EMBL/GenBank/DDBJ databases">
        <authorList>
            <person name="Gilroy R."/>
        </authorList>
    </citation>
    <scope>NUCLEOTIDE SEQUENCE</scope>
    <source>
        <strain evidence="6">18911</strain>
    </source>
</reference>
<feature type="binding site" evidence="4">
    <location>
        <position position="230"/>
    </location>
    <ligand>
        <name>S-adenosyl-L-methionine</name>
        <dbReference type="ChEBI" id="CHEBI:59789"/>
    </ligand>
</feature>
<feature type="binding site" evidence="4">
    <location>
        <position position="251"/>
    </location>
    <ligand>
        <name>S-adenosyl-L-methionine</name>
        <dbReference type="ChEBI" id="CHEBI:59789"/>
    </ligand>
</feature>
<feature type="binding site" evidence="4">
    <location>
        <position position="301"/>
    </location>
    <ligand>
        <name>S-adenosyl-L-methionine</name>
        <dbReference type="ChEBI" id="CHEBI:59789"/>
    </ligand>
</feature>
<dbReference type="AlphaFoldDB" id="A0A9D1MGP7"/>
<dbReference type="EC" id="2.1.1.190" evidence="6"/>
<dbReference type="PANTHER" id="PTHR11061">
    <property type="entry name" value="RNA M5U METHYLTRANSFERASE"/>
    <property type="match status" value="1"/>
</dbReference>
<feature type="active site" description="Nucleophile" evidence="4">
    <location>
        <position position="331"/>
    </location>
</feature>
<comment type="similarity">
    <text evidence="4">Belongs to the class I-like SAM-binding methyltransferase superfamily. RNA M5U methyltransferase family.</text>
</comment>
<dbReference type="Pfam" id="PF05958">
    <property type="entry name" value="tRNA_U5-meth_tr"/>
    <property type="match status" value="1"/>
</dbReference>
<evidence type="ECO:0000313" key="7">
    <source>
        <dbReference type="Proteomes" id="UP000824094"/>
    </source>
</evidence>
<dbReference type="NCBIfam" id="TIGR00479">
    <property type="entry name" value="rumA"/>
    <property type="match status" value="1"/>
</dbReference>